<protein>
    <submittedName>
        <fullName evidence="1">Uncharacterized protein</fullName>
    </submittedName>
</protein>
<name>A0A8S3J0L4_9BILA</name>
<evidence type="ECO:0000313" key="1">
    <source>
        <dbReference type="EMBL" id="CAF5207724.1"/>
    </source>
</evidence>
<dbReference type="Proteomes" id="UP000681720">
    <property type="component" value="Unassembled WGS sequence"/>
</dbReference>
<feature type="non-terminal residue" evidence="1">
    <location>
        <position position="57"/>
    </location>
</feature>
<dbReference type="AlphaFoldDB" id="A0A8S3J0L4"/>
<feature type="non-terminal residue" evidence="1">
    <location>
        <position position="1"/>
    </location>
</feature>
<accession>A0A8S3J0L4</accession>
<evidence type="ECO:0000313" key="2">
    <source>
        <dbReference type="Proteomes" id="UP000681720"/>
    </source>
</evidence>
<proteinExistence type="predicted"/>
<comment type="caution">
    <text evidence="1">The sequence shown here is derived from an EMBL/GenBank/DDBJ whole genome shotgun (WGS) entry which is preliminary data.</text>
</comment>
<sequence>YGFDTLIGGSRNRSTNSQQTIEQLLLNNVMEQTIHPEYLRLVPPLHECTVDELIWLS</sequence>
<gene>
    <name evidence="1" type="ORF">GIL414_LOCUS78741</name>
</gene>
<dbReference type="EMBL" id="CAJOBJ010350641">
    <property type="protein sequence ID" value="CAF5207724.1"/>
    <property type="molecule type" value="Genomic_DNA"/>
</dbReference>
<organism evidence="1 2">
    <name type="scientific">Rotaria magnacalcarata</name>
    <dbReference type="NCBI Taxonomy" id="392030"/>
    <lineage>
        <taxon>Eukaryota</taxon>
        <taxon>Metazoa</taxon>
        <taxon>Spiralia</taxon>
        <taxon>Gnathifera</taxon>
        <taxon>Rotifera</taxon>
        <taxon>Eurotatoria</taxon>
        <taxon>Bdelloidea</taxon>
        <taxon>Philodinida</taxon>
        <taxon>Philodinidae</taxon>
        <taxon>Rotaria</taxon>
    </lineage>
</organism>
<reference evidence="1" key="1">
    <citation type="submission" date="2021-02" db="EMBL/GenBank/DDBJ databases">
        <authorList>
            <person name="Nowell W R."/>
        </authorList>
    </citation>
    <scope>NUCLEOTIDE SEQUENCE</scope>
</reference>